<organism evidence="2 3">
    <name type="scientific">Phyllosticta capitalensis</name>
    <dbReference type="NCBI Taxonomy" id="121624"/>
    <lineage>
        <taxon>Eukaryota</taxon>
        <taxon>Fungi</taxon>
        <taxon>Dikarya</taxon>
        <taxon>Ascomycota</taxon>
        <taxon>Pezizomycotina</taxon>
        <taxon>Dothideomycetes</taxon>
        <taxon>Dothideomycetes incertae sedis</taxon>
        <taxon>Botryosphaeriales</taxon>
        <taxon>Phyllostictaceae</taxon>
        <taxon>Phyllosticta</taxon>
    </lineage>
</organism>
<keyword evidence="3" id="KW-1185">Reference proteome</keyword>
<protein>
    <submittedName>
        <fullName evidence="2">Uncharacterized protein</fullName>
    </submittedName>
</protein>
<comment type="caution">
    <text evidence="2">The sequence shown here is derived from an EMBL/GenBank/DDBJ whole genome shotgun (WGS) entry which is preliminary data.</text>
</comment>
<proteinExistence type="predicted"/>
<sequence>MGECLGWCGAVRIHGKGCLYHTCLGRHLVGAPAKNPNRSTNNETGMWMRLTVTVMYAGCCSRAACMLVDPSVLPTAPCLDAVVGGLLAVMLMAHRSPRLANLLQCFTHSVSSNCSSTAPSSTFKSSLSIQLCSIPFLTSHAPKHFHVQQHVQRQSTQPKSSSHSQSPVHAPPLSYDARTSAFSPFLLLQYSGPPPSPSPSLSIHYHHHLLLLLLLRTRILTSHRPSSLR</sequence>
<evidence type="ECO:0000256" key="1">
    <source>
        <dbReference type="SAM" id="MobiDB-lite"/>
    </source>
</evidence>
<accession>A0ABR1Z1J2</accession>
<feature type="region of interest" description="Disordered" evidence="1">
    <location>
        <begin position="147"/>
        <end position="171"/>
    </location>
</feature>
<evidence type="ECO:0000313" key="3">
    <source>
        <dbReference type="Proteomes" id="UP001492380"/>
    </source>
</evidence>
<evidence type="ECO:0000313" key="2">
    <source>
        <dbReference type="EMBL" id="KAK8246248.1"/>
    </source>
</evidence>
<gene>
    <name evidence="2" type="ORF">HDK90DRAFT_5555</name>
</gene>
<name>A0ABR1Z1J2_9PEZI</name>
<dbReference type="Proteomes" id="UP001492380">
    <property type="component" value="Unassembled WGS sequence"/>
</dbReference>
<reference evidence="2 3" key="1">
    <citation type="submission" date="2024-04" db="EMBL/GenBank/DDBJ databases">
        <title>Phyllosticta paracitricarpa is synonymous to the EU quarantine fungus P. citricarpa based on phylogenomic analyses.</title>
        <authorList>
            <consortium name="Lawrence Berkeley National Laboratory"/>
            <person name="Van Ingen-Buijs V.A."/>
            <person name="Van Westerhoven A.C."/>
            <person name="Haridas S."/>
            <person name="Skiadas P."/>
            <person name="Martin F."/>
            <person name="Groenewald J.Z."/>
            <person name="Crous P.W."/>
            <person name="Seidl M.F."/>
        </authorList>
    </citation>
    <scope>NUCLEOTIDE SEQUENCE [LARGE SCALE GENOMIC DNA]</scope>
    <source>
        <strain evidence="2 3">CBS 123374</strain>
    </source>
</reference>
<feature type="compositionally biased region" description="Low complexity" evidence="1">
    <location>
        <begin position="154"/>
        <end position="166"/>
    </location>
</feature>
<dbReference type="EMBL" id="JBBWRZ010000001">
    <property type="protein sequence ID" value="KAK8246248.1"/>
    <property type="molecule type" value="Genomic_DNA"/>
</dbReference>